<dbReference type="InterPro" id="IPR058532">
    <property type="entry name" value="YjbR/MT2646/Rv2570-like"/>
</dbReference>
<gene>
    <name evidence="1" type="ORF">JL106_13385</name>
</gene>
<dbReference type="Proteomes" id="UP000663792">
    <property type="component" value="Unassembled WGS sequence"/>
</dbReference>
<dbReference type="InterPro" id="IPR038056">
    <property type="entry name" value="YjbR-like_sf"/>
</dbReference>
<dbReference type="GO" id="GO:0003677">
    <property type="term" value="F:DNA binding"/>
    <property type="evidence" value="ECO:0007669"/>
    <property type="project" value="UniProtKB-KW"/>
</dbReference>
<evidence type="ECO:0000313" key="2">
    <source>
        <dbReference type="Proteomes" id="UP000663792"/>
    </source>
</evidence>
<protein>
    <submittedName>
        <fullName evidence="1">MmcQ/YjbR family DNA-binding protein</fullName>
    </submittedName>
</protein>
<sequence>MGHPVRYRDDDPLLGRLRTIALAYPGAEEHVSHGRPMFKAGKLFACWTGMSKDPHGGPMIQHPQAVLVKVDESDRQALEQDERTFLPAYFGAMGWLGLDLTTGPADWDEIAELVDSSYRLIARPTLLRRLEAEGPTVRRG</sequence>
<comment type="caution">
    <text evidence="1">The sequence shown here is derived from an EMBL/GenBank/DDBJ whole genome shotgun (WGS) entry which is preliminary data.</text>
</comment>
<dbReference type="Gene3D" id="3.90.1150.30">
    <property type="match status" value="1"/>
</dbReference>
<dbReference type="SUPFAM" id="SSF142906">
    <property type="entry name" value="YjbR-like"/>
    <property type="match status" value="1"/>
</dbReference>
<proteinExistence type="predicted"/>
<keyword evidence="2" id="KW-1185">Reference proteome</keyword>
<organism evidence="1 2">
    <name type="scientific">Nakamurella leprariae</name>
    <dbReference type="NCBI Taxonomy" id="2803911"/>
    <lineage>
        <taxon>Bacteria</taxon>
        <taxon>Bacillati</taxon>
        <taxon>Actinomycetota</taxon>
        <taxon>Actinomycetes</taxon>
        <taxon>Nakamurellales</taxon>
        <taxon>Nakamurellaceae</taxon>
        <taxon>Nakamurella</taxon>
    </lineage>
</organism>
<accession>A0A938YCS5</accession>
<dbReference type="EMBL" id="JAERWK010000016">
    <property type="protein sequence ID" value="MBM9468272.1"/>
    <property type="molecule type" value="Genomic_DNA"/>
</dbReference>
<dbReference type="Pfam" id="PF04237">
    <property type="entry name" value="YjbR"/>
    <property type="match status" value="1"/>
</dbReference>
<dbReference type="AlphaFoldDB" id="A0A938YCS5"/>
<keyword evidence="1" id="KW-0238">DNA-binding</keyword>
<dbReference type="RefSeq" id="WP_205261207.1">
    <property type="nucleotide sequence ID" value="NZ_JAERWK010000016.1"/>
</dbReference>
<evidence type="ECO:0000313" key="1">
    <source>
        <dbReference type="EMBL" id="MBM9468272.1"/>
    </source>
</evidence>
<reference evidence="1" key="1">
    <citation type="submission" date="2021-01" db="EMBL/GenBank/DDBJ databases">
        <title>YIM 132084 draft genome.</title>
        <authorList>
            <person name="An D."/>
        </authorList>
    </citation>
    <scope>NUCLEOTIDE SEQUENCE</scope>
    <source>
        <strain evidence="1">YIM 132084</strain>
    </source>
</reference>
<name>A0A938YCS5_9ACTN</name>